<sequence length="352" mass="37540">MNEPDILGASLARSGISRRSFLKFCTAMASLMALPPSAAYAMADALKRAQRQSVIWLSFQECTGCVESLTRSFDPTLEQLIFEMISLDYQETLQAASGEAAESARKQAMKASYGKYLLIVDGSIPTKDGGVYSTVAGVSNHDLLVEAAKGAAAIVAVGTCSSFGGIPHANPNPTGAVSVSDIIKDKPIMNVPGCPPIPSVIAGVLAYFITYGKLPELDNLNRPKVFFADTIHDRCYRRPFYDQGKFAKTFDDEGARNGWCLYELGCKGPTTYNACATIKWNGGVSFPIESGHGCLGCSEPNFWDKGSFYKPLPVPLADNTPIITAAALGGIAVGTAAAVISRKHQTSISEEK</sequence>
<feature type="binding site" evidence="15">
    <location>
        <position position="232"/>
    </location>
    <ligand>
        <name>[4Fe-4S] cluster</name>
        <dbReference type="ChEBI" id="CHEBI:49883"/>
        <label>2</label>
    </ligand>
</feature>
<dbReference type="AlphaFoldDB" id="A0A401JZM4"/>
<feature type="binding site" evidence="15">
    <location>
        <position position="275"/>
    </location>
    <ligand>
        <name>[3Fe-4S] cluster</name>
        <dbReference type="ChEBI" id="CHEBI:21137"/>
    </ligand>
</feature>
<dbReference type="NCBIfam" id="TIGR01409">
    <property type="entry name" value="TAT_signal_seq"/>
    <property type="match status" value="1"/>
</dbReference>
<dbReference type="EMBL" id="BGOW01000033">
    <property type="protein sequence ID" value="GCB02064.1"/>
    <property type="molecule type" value="Genomic_DNA"/>
</dbReference>
<keyword evidence="16" id="KW-0472">Membrane</keyword>
<keyword evidence="10" id="KW-0560">Oxidoreductase</keyword>
<evidence type="ECO:0000256" key="2">
    <source>
        <dbReference type="ARBA" id="ARBA00001966"/>
    </source>
</evidence>
<evidence type="ECO:0000256" key="4">
    <source>
        <dbReference type="ARBA" id="ARBA00006605"/>
    </source>
</evidence>
<feature type="binding site" evidence="15">
    <location>
        <position position="266"/>
    </location>
    <ligand>
        <name>[4Fe-4S] cluster</name>
        <dbReference type="ChEBI" id="CHEBI:49883"/>
        <label>2</label>
    </ligand>
</feature>
<evidence type="ECO:0000256" key="3">
    <source>
        <dbReference type="ARBA" id="ARBA00004196"/>
    </source>
</evidence>
<dbReference type="Pfam" id="PF01058">
    <property type="entry name" value="Oxidored_q6"/>
    <property type="match status" value="1"/>
</dbReference>
<dbReference type="InterPro" id="IPR037024">
    <property type="entry name" value="NiFe_Hase_small_N_sf"/>
</dbReference>
<feature type="domain" description="NADH:ubiquinone oxidoreductase-like 20kDa subunit" evidence="17">
    <location>
        <begin position="62"/>
        <end position="207"/>
    </location>
</feature>
<keyword evidence="12 15" id="KW-0411">Iron-sulfur</keyword>
<feature type="binding site" evidence="15">
    <location>
        <position position="260"/>
    </location>
    <ligand>
        <name>[4Fe-4S] cluster</name>
        <dbReference type="ChEBI" id="CHEBI:49883"/>
        <label>2</label>
    </ligand>
</feature>
<dbReference type="Proteomes" id="UP000286806">
    <property type="component" value="Unassembled WGS sequence"/>
</dbReference>
<comment type="caution">
    <text evidence="19">The sequence shown here is derived from an EMBL/GenBank/DDBJ whole genome shotgun (WGS) entry which is preliminary data.</text>
</comment>
<dbReference type="NCBIfam" id="TIGR00391">
    <property type="entry name" value="hydA"/>
    <property type="match status" value="1"/>
</dbReference>
<feature type="binding site" evidence="15">
    <location>
        <position position="160"/>
    </location>
    <ligand>
        <name>[4Fe-4S] cluster</name>
        <dbReference type="ChEBI" id="CHEBI:49883"/>
        <label>1</label>
    </ligand>
</feature>
<dbReference type="GO" id="GO:0008901">
    <property type="term" value="F:ferredoxin hydrogenase activity"/>
    <property type="evidence" value="ECO:0007669"/>
    <property type="project" value="InterPro"/>
</dbReference>
<dbReference type="GO" id="GO:0046872">
    <property type="term" value="F:metal ion binding"/>
    <property type="evidence" value="ECO:0007669"/>
    <property type="project" value="UniProtKB-KW"/>
</dbReference>
<dbReference type="Gene3D" id="3.40.50.700">
    <property type="entry name" value="NADH:ubiquinone oxidoreductase-like, 20kDa subunit"/>
    <property type="match status" value="1"/>
</dbReference>
<dbReference type="GO" id="GO:0033748">
    <property type="term" value="F:hydrogenase (acceptor) activity"/>
    <property type="evidence" value="ECO:0007669"/>
    <property type="project" value="UniProtKB-EC"/>
</dbReference>
<keyword evidence="8 15" id="KW-0479">Metal-binding</keyword>
<keyword evidence="9" id="KW-0732">Signal</keyword>
<dbReference type="Pfam" id="PF14720">
    <property type="entry name" value="NiFe_hyd_SSU_C"/>
    <property type="match status" value="1"/>
</dbReference>
<comment type="similarity">
    <text evidence="4">Belongs to the [NiFe]/[NiFeSe] hydrogenase small subunit family.</text>
</comment>
<organism evidence="19 20">
    <name type="scientific">Sulfuriferula multivorans</name>
    <dbReference type="NCBI Taxonomy" id="1559896"/>
    <lineage>
        <taxon>Bacteria</taxon>
        <taxon>Pseudomonadati</taxon>
        <taxon>Pseudomonadota</taxon>
        <taxon>Betaproteobacteria</taxon>
        <taxon>Nitrosomonadales</taxon>
        <taxon>Sulfuricellaceae</taxon>
        <taxon>Sulfuriferula</taxon>
    </lineage>
</organism>
<dbReference type="SUPFAM" id="SSF56770">
    <property type="entry name" value="HydA/Nqo6-like"/>
    <property type="match status" value="1"/>
</dbReference>
<dbReference type="GO" id="GO:0016020">
    <property type="term" value="C:membrane"/>
    <property type="evidence" value="ECO:0007669"/>
    <property type="project" value="TreeGrafter"/>
</dbReference>
<evidence type="ECO:0000256" key="15">
    <source>
        <dbReference type="PIRSR" id="PIRSR000310-1"/>
    </source>
</evidence>
<dbReference type="GO" id="GO:0044569">
    <property type="term" value="C:[Ni-Fe] hydrogenase complex"/>
    <property type="evidence" value="ECO:0007669"/>
    <property type="project" value="TreeGrafter"/>
</dbReference>
<evidence type="ECO:0000256" key="8">
    <source>
        <dbReference type="ARBA" id="ARBA00022723"/>
    </source>
</evidence>
<evidence type="ECO:0000313" key="20">
    <source>
        <dbReference type="Proteomes" id="UP000286806"/>
    </source>
</evidence>
<evidence type="ECO:0000256" key="14">
    <source>
        <dbReference type="ARBA" id="ARBA00048757"/>
    </source>
</evidence>
<dbReference type="Gene3D" id="4.10.480.10">
    <property type="entry name" value="Cytochrome-c3 hydrogenase, C-terminal domain"/>
    <property type="match status" value="1"/>
</dbReference>
<keyword evidence="7 15" id="KW-0004">4Fe-4S</keyword>
<evidence type="ECO:0000256" key="7">
    <source>
        <dbReference type="ARBA" id="ARBA00022485"/>
    </source>
</evidence>
<keyword evidence="20" id="KW-1185">Reference proteome</keyword>
<feature type="transmembrane region" description="Helical" evidence="16">
    <location>
        <begin position="21"/>
        <end position="43"/>
    </location>
</feature>
<reference evidence="19 20" key="1">
    <citation type="journal article" date="2019" name="Front. Microbiol.">
        <title>Genomes of Neutrophilic Sulfur-Oxidizing Chemolithoautotrophs Representing 9 Proteobacterial Species From 8 Genera.</title>
        <authorList>
            <person name="Watanabe T."/>
            <person name="Kojima H."/>
            <person name="Umezawa K."/>
            <person name="Hori C."/>
            <person name="Takasuka T.E."/>
            <person name="Kato Y."/>
            <person name="Fukui M."/>
        </authorList>
    </citation>
    <scope>NUCLEOTIDE SEQUENCE [LARGE SCALE GENOMIC DNA]</scope>
    <source>
        <strain evidence="19 20">TTN</strain>
    </source>
</reference>
<evidence type="ECO:0000256" key="10">
    <source>
        <dbReference type="ARBA" id="ARBA00023002"/>
    </source>
</evidence>
<proteinExistence type="inferred from homology"/>
<dbReference type="GO" id="GO:0051538">
    <property type="term" value="F:3 iron, 4 sulfur cluster binding"/>
    <property type="evidence" value="ECO:0007669"/>
    <property type="project" value="UniProtKB-KW"/>
</dbReference>
<dbReference type="InterPro" id="IPR027394">
    <property type="entry name" value="Cytochrome-c3_hydrogenase_C"/>
</dbReference>
<comment type="cofactor">
    <cofactor evidence="1">
        <name>[3Fe-4S] cluster</name>
        <dbReference type="ChEBI" id="CHEBI:21137"/>
    </cofactor>
</comment>
<evidence type="ECO:0000256" key="12">
    <source>
        <dbReference type="ARBA" id="ARBA00023014"/>
    </source>
</evidence>
<feature type="binding site" evidence="15">
    <location>
        <position position="194"/>
    </location>
    <ligand>
        <name>[4Fe-4S] cluster</name>
        <dbReference type="ChEBI" id="CHEBI:49883"/>
        <label>1</label>
    </ligand>
</feature>
<keyword evidence="13 15" id="KW-0003">3Fe-4S</keyword>
<dbReference type="InterPro" id="IPR019546">
    <property type="entry name" value="TAT_signal_bac_arc"/>
</dbReference>
<dbReference type="InterPro" id="IPR037148">
    <property type="entry name" value="NiFe-Hase_small_C_sf"/>
</dbReference>
<dbReference type="GO" id="GO:0009061">
    <property type="term" value="P:anaerobic respiration"/>
    <property type="evidence" value="ECO:0007669"/>
    <property type="project" value="TreeGrafter"/>
</dbReference>
<dbReference type="PROSITE" id="PS51318">
    <property type="entry name" value="TAT"/>
    <property type="match status" value="1"/>
</dbReference>
<dbReference type="GO" id="GO:0009375">
    <property type="term" value="C:ferredoxin hydrogenase complex"/>
    <property type="evidence" value="ECO:0007669"/>
    <property type="project" value="InterPro"/>
</dbReference>
<gene>
    <name evidence="19" type="ORF">SFMTTN_2880</name>
</gene>
<feature type="domain" description="Cytochrome-c3 hydrogenase C-terminal" evidence="18">
    <location>
        <begin position="227"/>
        <end position="308"/>
    </location>
</feature>
<keyword evidence="11 15" id="KW-0408">Iron</keyword>
<feature type="binding site" evidence="15">
    <location>
        <position position="235"/>
    </location>
    <ligand>
        <name>[4Fe-4S] cluster</name>
        <dbReference type="ChEBI" id="CHEBI:49883"/>
        <label>2</label>
    </ligand>
</feature>
<feature type="binding site" evidence="15">
    <location>
        <position position="297"/>
    </location>
    <ligand>
        <name>[3Fe-4S] cluster</name>
        <dbReference type="ChEBI" id="CHEBI:21137"/>
    </ligand>
</feature>
<evidence type="ECO:0000259" key="17">
    <source>
        <dbReference type="Pfam" id="PF01058"/>
    </source>
</evidence>
<dbReference type="PIRSF" id="PIRSF000310">
    <property type="entry name" value="NiFe_hyd_ssu"/>
    <property type="match status" value="1"/>
</dbReference>
<dbReference type="GO" id="GO:0051539">
    <property type="term" value="F:4 iron, 4 sulfur cluster binding"/>
    <property type="evidence" value="ECO:0007669"/>
    <property type="project" value="UniProtKB-KW"/>
</dbReference>
<name>A0A401JZM4_9PROT</name>
<protein>
    <recommendedName>
        <fullName evidence="6">hydrogenase (acceptor)</fullName>
        <ecNumber evidence="6">1.12.99.6</ecNumber>
    </recommendedName>
</protein>
<evidence type="ECO:0000313" key="19">
    <source>
        <dbReference type="EMBL" id="GCB02064.1"/>
    </source>
</evidence>
<feature type="binding site" evidence="15">
    <location>
        <position position="294"/>
    </location>
    <ligand>
        <name>[3Fe-4S] cluster</name>
        <dbReference type="ChEBI" id="CHEBI:21137"/>
    </ligand>
</feature>
<dbReference type="EC" id="1.12.99.6" evidence="6"/>
<evidence type="ECO:0000259" key="18">
    <source>
        <dbReference type="Pfam" id="PF14720"/>
    </source>
</evidence>
<evidence type="ECO:0000256" key="11">
    <source>
        <dbReference type="ARBA" id="ARBA00023004"/>
    </source>
</evidence>
<evidence type="ECO:0000256" key="1">
    <source>
        <dbReference type="ARBA" id="ARBA00001927"/>
    </source>
</evidence>
<dbReference type="InterPro" id="IPR006137">
    <property type="entry name" value="NADH_UbQ_OxRdtase-like_20kDa"/>
</dbReference>
<comment type="catalytic activity">
    <reaction evidence="14">
        <text>H2 + A = AH2</text>
        <dbReference type="Rhea" id="RHEA:12116"/>
        <dbReference type="ChEBI" id="CHEBI:13193"/>
        <dbReference type="ChEBI" id="CHEBI:17499"/>
        <dbReference type="ChEBI" id="CHEBI:18276"/>
        <dbReference type="EC" id="1.12.99.6"/>
    </reaction>
</comment>
<evidence type="ECO:0000256" key="16">
    <source>
        <dbReference type="SAM" id="Phobius"/>
    </source>
</evidence>
<keyword evidence="16" id="KW-1133">Transmembrane helix</keyword>
<dbReference type="RefSeq" id="WP_124705825.1">
    <property type="nucleotide sequence ID" value="NZ_BGOW01000033.1"/>
</dbReference>
<dbReference type="PRINTS" id="PR00614">
    <property type="entry name" value="NIHGNASESMLL"/>
</dbReference>
<comment type="subunit">
    <text evidence="5">Heterodimer of a large and a small subunit.</text>
</comment>
<dbReference type="GO" id="GO:0030313">
    <property type="term" value="C:cell envelope"/>
    <property type="evidence" value="ECO:0007669"/>
    <property type="project" value="UniProtKB-SubCell"/>
</dbReference>
<feature type="binding site" evidence="15">
    <location>
        <position position="62"/>
    </location>
    <ligand>
        <name>[4Fe-4S] cluster</name>
        <dbReference type="ChEBI" id="CHEBI:49883"/>
        <label>1</label>
    </ligand>
</feature>
<evidence type="ECO:0000256" key="5">
    <source>
        <dbReference type="ARBA" id="ARBA00011771"/>
    </source>
</evidence>
<accession>A0A401JZM4</accession>
<evidence type="ECO:0000256" key="6">
    <source>
        <dbReference type="ARBA" id="ARBA00012082"/>
    </source>
</evidence>
<dbReference type="GO" id="GO:0009055">
    <property type="term" value="F:electron transfer activity"/>
    <property type="evidence" value="ECO:0007669"/>
    <property type="project" value="TreeGrafter"/>
</dbReference>
<feature type="binding site" evidence="15">
    <location>
        <position position="65"/>
    </location>
    <ligand>
        <name>[4Fe-4S] cluster</name>
        <dbReference type="ChEBI" id="CHEBI:49883"/>
        <label>1</label>
    </ligand>
</feature>
<comment type="cofactor">
    <cofactor evidence="2">
        <name>[4Fe-4S] cluster</name>
        <dbReference type="ChEBI" id="CHEBI:49883"/>
    </cofactor>
</comment>
<dbReference type="InterPro" id="IPR006311">
    <property type="entry name" value="TAT_signal"/>
</dbReference>
<dbReference type="PANTHER" id="PTHR30013">
    <property type="entry name" value="NIFE / NIFESE HYDROGENASE SMALL SUBUNIT FAMILY MEMBER"/>
    <property type="match status" value="1"/>
</dbReference>
<comment type="subcellular location">
    <subcellularLocation>
        <location evidence="3">Cell envelope</location>
    </subcellularLocation>
</comment>
<evidence type="ECO:0000256" key="9">
    <source>
        <dbReference type="ARBA" id="ARBA00022729"/>
    </source>
</evidence>
<dbReference type="InterPro" id="IPR001821">
    <property type="entry name" value="NiFe_hydrogenase_ssu"/>
</dbReference>
<dbReference type="PANTHER" id="PTHR30013:SF7">
    <property type="entry name" value="HYDROGENASE-2 SMALL CHAIN"/>
    <property type="match status" value="1"/>
</dbReference>
<keyword evidence="16" id="KW-0812">Transmembrane</keyword>
<dbReference type="OrthoDB" id="9766729at2"/>
<evidence type="ECO:0000256" key="13">
    <source>
        <dbReference type="ARBA" id="ARBA00023291"/>
    </source>
</evidence>